<keyword evidence="10 17" id="KW-0560">Oxidoreductase</keyword>
<evidence type="ECO:0000256" key="12">
    <source>
        <dbReference type="ARBA" id="ARBA00023033"/>
    </source>
</evidence>
<evidence type="ECO:0000256" key="3">
    <source>
        <dbReference type="ARBA" id="ARBA00004972"/>
    </source>
</evidence>
<dbReference type="GO" id="GO:0016020">
    <property type="term" value="C:membrane"/>
    <property type="evidence" value="ECO:0007669"/>
    <property type="project" value="UniProtKB-SubCell"/>
</dbReference>
<feature type="binding site" description="axial binding residue" evidence="16">
    <location>
        <position position="434"/>
    </location>
    <ligand>
        <name>heme</name>
        <dbReference type="ChEBI" id="CHEBI:30413"/>
    </ligand>
    <ligandPart>
        <name>Fe</name>
        <dbReference type="ChEBI" id="CHEBI:18248"/>
    </ligandPart>
</feature>
<keyword evidence="6 16" id="KW-0349">Heme</keyword>
<evidence type="ECO:0000256" key="10">
    <source>
        <dbReference type="ARBA" id="ARBA00023002"/>
    </source>
</evidence>
<keyword evidence="11 16" id="KW-0408">Iron</keyword>
<sequence length="492" mass="55832">MAEPSEMAELKVGDSLFVAISAVVALVVYLLLQWVFGRKGKGGLSVPSGSMGWPIIGETLQLISAYKTSHPEPFVDKRRSWYGNVFKTHLFGKPTIFSTDPEVNKFILQNEGKLFQASYPSSIENLLGKHSLLLISGNLHKRLHSLTLSFANSSALKDHLMLDIEKLVCLTLDGWGDRVLLQDEAKKITFELTVKQLLSFDPGQWSENLRKEYLQLIDGFFSLPLKIPFTTYGKALKARTKVAEELRVVVKKRRQESDKSKSDHYDMLAALLNDSEGFSDDQIIDLLLSLLVAGYETTSTIMTLAVKFLTEAPQALNELKEEHEAIRRQKQGGERLEWSDYKSMTFTQCVINETLRIANIISGVFRKALCDVKIKGYTIPKDWLVFSCFRAVHLDQDFYSEDARKFNPWRWQGKQPSANLATVFTPFGGGPRLCPGYELARVGLSVFLHHMVTLFSWEEAEKDKLIFFPTTRTVKRCPIKLTRRGRRPPSEI</sequence>
<keyword evidence="12 17" id="KW-0503">Monooxygenase</keyword>
<feature type="coiled-coil region" evidence="18">
    <location>
        <begin position="309"/>
        <end position="336"/>
    </location>
</feature>
<accession>A0A0D6R326</accession>
<evidence type="ECO:0000256" key="15">
    <source>
        <dbReference type="ARBA" id="ARBA00037910"/>
    </source>
</evidence>
<keyword evidence="7 19" id="KW-0812">Transmembrane</keyword>
<evidence type="ECO:0000256" key="11">
    <source>
        <dbReference type="ARBA" id="ARBA00023004"/>
    </source>
</evidence>
<dbReference type="SUPFAM" id="SSF48264">
    <property type="entry name" value="Cytochrome P450"/>
    <property type="match status" value="1"/>
</dbReference>
<dbReference type="InterPro" id="IPR017972">
    <property type="entry name" value="Cyt_P450_CS"/>
</dbReference>
<comment type="similarity">
    <text evidence="5 17">Belongs to the cytochrome P450 family.</text>
</comment>
<dbReference type="PRINTS" id="PR00385">
    <property type="entry name" value="P450"/>
</dbReference>
<comment type="cofactor">
    <cofactor evidence="1 16">
        <name>heme</name>
        <dbReference type="ChEBI" id="CHEBI:30413"/>
    </cofactor>
</comment>
<dbReference type="GO" id="GO:0042617">
    <property type="term" value="P:paclitaxel biosynthetic process"/>
    <property type="evidence" value="ECO:0007669"/>
    <property type="project" value="UniProtKB-UniPathway"/>
</dbReference>
<dbReference type="InterPro" id="IPR002401">
    <property type="entry name" value="Cyt_P450_E_grp-I"/>
</dbReference>
<evidence type="ECO:0000256" key="1">
    <source>
        <dbReference type="ARBA" id="ARBA00001971"/>
    </source>
</evidence>
<evidence type="ECO:0000256" key="13">
    <source>
        <dbReference type="ARBA" id="ARBA00023059"/>
    </source>
</evidence>
<dbReference type="GO" id="GO:0005506">
    <property type="term" value="F:iron ion binding"/>
    <property type="evidence" value="ECO:0007669"/>
    <property type="project" value="InterPro"/>
</dbReference>
<dbReference type="GO" id="GO:0016705">
    <property type="term" value="F:oxidoreductase activity, acting on paired donors, with incorporation or reduction of molecular oxygen"/>
    <property type="evidence" value="ECO:0007669"/>
    <property type="project" value="InterPro"/>
</dbReference>
<evidence type="ECO:0000256" key="6">
    <source>
        <dbReference type="ARBA" id="ARBA00022617"/>
    </source>
</evidence>
<dbReference type="PRINTS" id="PR00463">
    <property type="entry name" value="EP450I"/>
</dbReference>
<organism evidence="20">
    <name type="scientific">Araucaria cunninghamii</name>
    <name type="common">Hoop pine</name>
    <name type="synonym">Moreton Bay pine</name>
    <dbReference type="NCBI Taxonomy" id="56994"/>
    <lineage>
        <taxon>Eukaryota</taxon>
        <taxon>Viridiplantae</taxon>
        <taxon>Streptophyta</taxon>
        <taxon>Embryophyta</taxon>
        <taxon>Tracheophyta</taxon>
        <taxon>Spermatophyta</taxon>
        <taxon>Pinopsida</taxon>
        <taxon>Pinidae</taxon>
        <taxon>Conifers II</taxon>
        <taxon>Araucariales</taxon>
        <taxon>Araucariaceae</taxon>
        <taxon>Araucaria</taxon>
    </lineage>
</organism>
<evidence type="ECO:0000256" key="4">
    <source>
        <dbReference type="ARBA" id="ARBA00005122"/>
    </source>
</evidence>
<evidence type="ECO:0000313" key="20">
    <source>
        <dbReference type="EMBL" id="JAG97111.1"/>
    </source>
</evidence>
<dbReference type="GO" id="GO:0016132">
    <property type="term" value="P:brassinosteroid biosynthetic process"/>
    <property type="evidence" value="ECO:0007669"/>
    <property type="project" value="TreeGrafter"/>
</dbReference>
<dbReference type="PANTHER" id="PTHR24286:SF44">
    <property type="entry name" value="3BETA,22ALPHA-DIHYDROXYSTEROID 3-DEHYDROGENASE"/>
    <property type="match status" value="1"/>
</dbReference>
<dbReference type="AlphaFoldDB" id="A0A0D6R326"/>
<evidence type="ECO:0000256" key="8">
    <source>
        <dbReference type="ARBA" id="ARBA00022723"/>
    </source>
</evidence>
<evidence type="ECO:0000256" key="9">
    <source>
        <dbReference type="ARBA" id="ARBA00022989"/>
    </source>
</evidence>
<dbReference type="GO" id="GO:0004497">
    <property type="term" value="F:monooxygenase activity"/>
    <property type="evidence" value="ECO:0007669"/>
    <property type="project" value="UniProtKB-KW"/>
</dbReference>
<keyword evidence="14 19" id="KW-0472">Membrane</keyword>
<evidence type="ECO:0000256" key="19">
    <source>
        <dbReference type="SAM" id="Phobius"/>
    </source>
</evidence>
<comment type="pathway">
    <text evidence="3">Hormone biosynthesis.</text>
</comment>
<name>A0A0D6R326_ARACU</name>
<evidence type="ECO:0000256" key="16">
    <source>
        <dbReference type="PIRSR" id="PIRSR602401-1"/>
    </source>
</evidence>
<reference evidence="20" key="1">
    <citation type="submission" date="2015-03" db="EMBL/GenBank/DDBJ databases">
        <title>A transcriptome of Araucaria cunninghamii, an australian fine timber species.</title>
        <authorList>
            <person name="Jing Yi C.J.Y."/>
            <person name="Yin San L.Y.S."/>
            <person name="Abdul Karim S.S."/>
            <person name="Wan Azmi N.N."/>
            <person name="Hercus R.R."/>
            <person name="Croft L.L."/>
        </authorList>
    </citation>
    <scope>NUCLEOTIDE SEQUENCE</scope>
    <source>
        <strain evidence="20">MI0301</strain>
        <tissue evidence="20">Leaf</tissue>
    </source>
</reference>
<dbReference type="UniPathway" id="UPA00842"/>
<evidence type="ECO:0000256" key="7">
    <source>
        <dbReference type="ARBA" id="ARBA00022692"/>
    </source>
</evidence>
<dbReference type="Pfam" id="PF00067">
    <property type="entry name" value="p450"/>
    <property type="match status" value="1"/>
</dbReference>
<protein>
    <recommendedName>
        <fullName evidence="21">Cytochrome P450</fullName>
    </recommendedName>
</protein>
<dbReference type="PANTHER" id="PTHR24286">
    <property type="entry name" value="CYTOCHROME P450 26"/>
    <property type="match status" value="1"/>
</dbReference>
<dbReference type="GO" id="GO:0010268">
    <property type="term" value="P:brassinosteroid homeostasis"/>
    <property type="evidence" value="ECO:0007669"/>
    <property type="project" value="TreeGrafter"/>
</dbReference>
<proteinExistence type="inferred from homology"/>
<dbReference type="InterPro" id="IPR001128">
    <property type="entry name" value="Cyt_P450"/>
</dbReference>
<evidence type="ECO:0008006" key="21">
    <source>
        <dbReference type="Google" id="ProtNLM"/>
    </source>
</evidence>
<dbReference type="PROSITE" id="PS00086">
    <property type="entry name" value="CYTOCHROME_P450"/>
    <property type="match status" value="1"/>
</dbReference>
<evidence type="ECO:0000256" key="18">
    <source>
        <dbReference type="SAM" id="Coils"/>
    </source>
</evidence>
<comment type="pathway">
    <text evidence="4">Alkaloid biosynthesis; taxol biosynthesis.</text>
</comment>
<dbReference type="Gene3D" id="1.10.630.10">
    <property type="entry name" value="Cytochrome P450"/>
    <property type="match status" value="1"/>
</dbReference>
<keyword evidence="18" id="KW-0175">Coiled coil</keyword>
<feature type="transmembrane region" description="Helical" evidence="19">
    <location>
        <begin position="16"/>
        <end position="36"/>
    </location>
</feature>
<comment type="pathway">
    <text evidence="15">Plant hormone biosynthesis; brassinosteroid biosynthesis.</text>
</comment>
<evidence type="ECO:0000256" key="14">
    <source>
        <dbReference type="ARBA" id="ARBA00023136"/>
    </source>
</evidence>
<keyword evidence="13" id="KW-0876">Taxol biosynthesis</keyword>
<evidence type="ECO:0000256" key="5">
    <source>
        <dbReference type="ARBA" id="ARBA00010617"/>
    </source>
</evidence>
<keyword evidence="9 19" id="KW-1133">Transmembrane helix</keyword>
<dbReference type="CDD" id="cd11043">
    <property type="entry name" value="CYP90-like"/>
    <property type="match status" value="1"/>
</dbReference>
<evidence type="ECO:0000256" key="2">
    <source>
        <dbReference type="ARBA" id="ARBA00004167"/>
    </source>
</evidence>
<dbReference type="GO" id="GO:0016125">
    <property type="term" value="P:sterol metabolic process"/>
    <property type="evidence" value="ECO:0007669"/>
    <property type="project" value="TreeGrafter"/>
</dbReference>
<dbReference type="InterPro" id="IPR036396">
    <property type="entry name" value="Cyt_P450_sf"/>
</dbReference>
<comment type="subcellular location">
    <subcellularLocation>
        <location evidence="2">Membrane</location>
        <topology evidence="2">Single-pass membrane protein</topology>
    </subcellularLocation>
</comment>
<dbReference type="GO" id="GO:0020037">
    <property type="term" value="F:heme binding"/>
    <property type="evidence" value="ECO:0007669"/>
    <property type="project" value="InterPro"/>
</dbReference>
<evidence type="ECO:0000256" key="17">
    <source>
        <dbReference type="RuleBase" id="RU000461"/>
    </source>
</evidence>
<keyword evidence="8 16" id="KW-0479">Metal-binding</keyword>
<dbReference type="EMBL" id="GCKF01034877">
    <property type="protein sequence ID" value="JAG97111.1"/>
    <property type="molecule type" value="Transcribed_RNA"/>
</dbReference>